<dbReference type="Gene3D" id="3.40.640.10">
    <property type="entry name" value="Type I PLP-dependent aspartate aminotransferase-like (Major domain)"/>
    <property type="match status" value="1"/>
</dbReference>
<dbReference type="EMBL" id="AP019564">
    <property type="protein sequence ID" value="BBJ32416.1"/>
    <property type="molecule type" value="Genomic_DNA"/>
</dbReference>
<dbReference type="Gene3D" id="3.90.1150.10">
    <property type="entry name" value="Aspartate Aminotransferase, domain 1"/>
    <property type="match status" value="1"/>
</dbReference>
<dbReference type="FunFam" id="3.40.640.10:FF:000030">
    <property type="entry name" value="Low-specificity L-threonine aldolase"/>
    <property type="match status" value="1"/>
</dbReference>
<feature type="modified residue" description="N6-(pyridoxal phosphate)lysine" evidence="6">
    <location>
        <position position="206"/>
    </location>
</feature>
<accession>A0A510G994</accession>
<comment type="subunit">
    <text evidence="3">Homotetramer.</text>
</comment>
<comment type="cofactor">
    <cofactor evidence="1">
        <name>pyridoxal 5'-phosphate</name>
        <dbReference type="ChEBI" id="CHEBI:597326"/>
    </cofactor>
</comment>
<evidence type="ECO:0000313" key="9">
    <source>
        <dbReference type="Proteomes" id="UP000321183"/>
    </source>
</evidence>
<sequence length="355" mass="40301">MQKVKIIDLRSDTITLQTPEVIQAMHTAVVGDFAYGEDKSCNDLTEYCKRLFKVEDALFVTSGMLANRLAIVSQTNPGDEIITHYNYHINFFDSAGNAKVSNIVFNCINNTSGILENKDIEHAINSKPRYKIFAQVKLVTIENSINGFNGKIYPFEKQVELYKYLKSHNINLHLDGARLFNSHVETNIALADYAKYTDTLSVCFSKGLGAPFGSMLLGKNEIIEKARKLQVWLGSGYHQIGYYANAAKYVLQHNIFRLKDDNKLATLFADGITEIQYIKLISPYPETNIVTFSIKELNITNDVFLNACQTYGLLLFPWLQYHIRAVIHLGITRSDIVYAIDTIQKVVSFYNHNKK</sequence>
<evidence type="ECO:0000256" key="2">
    <source>
        <dbReference type="ARBA" id="ARBA00006966"/>
    </source>
</evidence>
<dbReference type="NCBIfam" id="NF041359">
    <property type="entry name" value="GntG_guanitoxin"/>
    <property type="match status" value="1"/>
</dbReference>
<evidence type="ECO:0000256" key="3">
    <source>
        <dbReference type="ARBA" id="ARBA00011881"/>
    </source>
</evidence>
<organism evidence="8 9">
    <name type="scientific">Rickettsia asiatica</name>
    <dbReference type="NCBI Taxonomy" id="238800"/>
    <lineage>
        <taxon>Bacteria</taxon>
        <taxon>Pseudomonadati</taxon>
        <taxon>Pseudomonadota</taxon>
        <taxon>Alphaproteobacteria</taxon>
        <taxon>Rickettsiales</taxon>
        <taxon>Rickettsiaceae</taxon>
        <taxon>Rickettsieae</taxon>
        <taxon>Rickettsia</taxon>
        <taxon>spotted fever group</taxon>
    </lineage>
</organism>
<proteinExistence type="inferred from homology"/>
<dbReference type="PANTHER" id="PTHR48097:SF9">
    <property type="entry name" value="L-THREONINE ALDOLASE"/>
    <property type="match status" value="1"/>
</dbReference>
<gene>
    <name evidence="8" type="ORF">RAS_p120</name>
</gene>
<dbReference type="GO" id="GO:0008732">
    <property type="term" value="F:L-allo-threonine aldolase activity"/>
    <property type="evidence" value="ECO:0007669"/>
    <property type="project" value="TreeGrafter"/>
</dbReference>
<dbReference type="PANTHER" id="PTHR48097">
    <property type="entry name" value="L-THREONINE ALDOLASE-RELATED"/>
    <property type="match status" value="1"/>
</dbReference>
<keyword evidence="9" id="KW-1185">Reference proteome</keyword>
<feature type="domain" description="Aromatic amino acid beta-eliminating lyase/threonine aldolase" evidence="7">
    <location>
        <begin position="8"/>
        <end position="292"/>
    </location>
</feature>
<keyword evidence="4" id="KW-0663">Pyridoxal phosphate</keyword>
<keyword evidence="8" id="KW-0614">Plasmid</keyword>
<protein>
    <submittedName>
        <fullName evidence="8">Threonine aldolase</fullName>
    </submittedName>
</protein>
<dbReference type="InterPro" id="IPR001597">
    <property type="entry name" value="ArAA_b-elim_lyase/Thr_aldolase"/>
</dbReference>
<evidence type="ECO:0000256" key="4">
    <source>
        <dbReference type="ARBA" id="ARBA00022898"/>
    </source>
</evidence>
<dbReference type="PIRSF" id="PIRSF017617">
    <property type="entry name" value="Thr_aldolase"/>
    <property type="match status" value="1"/>
</dbReference>
<evidence type="ECO:0000313" key="8">
    <source>
        <dbReference type="EMBL" id="BBJ32416.1"/>
    </source>
</evidence>
<geneLocation type="plasmid" evidence="8 9">
    <name>pRA1</name>
</geneLocation>
<dbReference type="GO" id="GO:0005829">
    <property type="term" value="C:cytosol"/>
    <property type="evidence" value="ECO:0007669"/>
    <property type="project" value="TreeGrafter"/>
</dbReference>
<evidence type="ECO:0000256" key="6">
    <source>
        <dbReference type="PIRSR" id="PIRSR017617-1"/>
    </source>
</evidence>
<dbReference type="KEGG" id="ras:RAS_p120"/>
<dbReference type="GO" id="GO:0006567">
    <property type="term" value="P:L-threonine catabolic process"/>
    <property type="evidence" value="ECO:0007669"/>
    <property type="project" value="TreeGrafter"/>
</dbReference>
<keyword evidence="5" id="KW-0456">Lyase</keyword>
<evidence type="ECO:0000256" key="1">
    <source>
        <dbReference type="ARBA" id="ARBA00001933"/>
    </source>
</evidence>
<dbReference type="RefSeq" id="WP_010424163.1">
    <property type="nucleotide sequence ID" value="NZ_AP019564.1"/>
</dbReference>
<dbReference type="InterPro" id="IPR015424">
    <property type="entry name" value="PyrdxlP-dep_Trfase"/>
</dbReference>
<dbReference type="InterPro" id="IPR015421">
    <property type="entry name" value="PyrdxlP-dep_Trfase_major"/>
</dbReference>
<dbReference type="SUPFAM" id="SSF53383">
    <property type="entry name" value="PLP-dependent transferases"/>
    <property type="match status" value="1"/>
</dbReference>
<dbReference type="GO" id="GO:0006545">
    <property type="term" value="P:glycine biosynthetic process"/>
    <property type="evidence" value="ECO:0007669"/>
    <property type="project" value="TreeGrafter"/>
</dbReference>
<dbReference type="AlphaFoldDB" id="A0A510G994"/>
<dbReference type="Proteomes" id="UP000321183">
    <property type="component" value="Plasmid pRA1"/>
</dbReference>
<evidence type="ECO:0000256" key="5">
    <source>
        <dbReference type="ARBA" id="ARBA00023239"/>
    </source>
</evidence>
<dbReference type="InterPro" id="IPR023603">
    <property type="entry name" value="Low_specificity_L-TA-like"/>
</dbReference>
<name>A0A510G994_9RICK</name>
<reference evidence="8 9" key="1">
    <citation type="submission" date="2019-04" db="EMBL/GenBank/DDBJ databases">
        <title>Draft genome sequence of Rickettsia asiatica Maytaro1284.</title>
        <authorList>
            <person name="Thu M."/>
            <person name="Qiu Y."/>
            <person name="Nakao R."/>
        </authorList>
    </citation>
    <scope>NUCLEOTIDE SEQUENCE [LARGE SCALE GENOMIC DNA]</scope>
    <source>
        <strain evidence="8 9">Maytaro1284</strain>
        <plasmid evidence="8 9">pRA1</plasmid>
    </source>
</reference>
<comment type="similarity">
    <text evidence="2">Belongs to the threonine aldolase family.</text>
</comment>
<dbReference type="Pfam" id="PF01212">
    <property type="entry name" value="Beta_elim_lyase"/>
    <property type="match status" value="1"/>
</dbReference>
<dbReference type="InterPro" id="IPR015422">
    <property type="entry name" value="PyrdxlP-dep_Trfase_small"/>
</dbReference>
<evidence type="ECO:0000259" key="7">
    <source>
        <dbReference type="Pfam" id="PF01212"/>
    </source>
</evidence>